<dbReference type="PANTHER" id="PTHR34472:SF1">
    <property type="entry name" value="SULFUR CARRIER PROTEIN THIS"/>
    <property type="match status" value="1"/>
</dbReference>
<dbReference type="SUPFAM" id="SSF54285">
    <property type="entry name" value="MoaD/ThiS"/>
    <property type="match status" value="1"/>
</dbReference>
<dbReference type="PANTHER" id="PTHR34472">
    <property type="entry name" value="SULFUR CARRIER PROTEIN THIS"/>
    <property type="match status" value="1"/>
</dbReference>
<dbReference type="NCBIfam" id="TIGR01683">
    <property type="entry name" value="thiS"/>
    <property type="match status" value="1"/>
</dbReference>
<organism evidence="1 2">
    <name type="scientific">Lishizhenia tianjinensis</name>
    <dbReference type="NCBI Taxonomy" id="477690"/>
    <lineage>
        <taxon>Bacteria</taxon>
        <taxon>Pseudomonadati</taxon>
        <taxon>Bacteroidota</taxon>
        <taxon>Flavobacteriia</taxon>
        <taxon>Flavobacteriales</taxon>
        <taxon>Crocinitomicaceae</taxon>
        <taxon>Lishizhenia</taxon>
    </lineage>
</organism>
<sequence>MKVKFNNTEVETSAQTVLAFLAEQGMENKTGIAVALNSSIVSKSNWSTQNIQEQDSIMVITATAGG</sequence>
<dbReference type="RefSeq" id="WP_090250428.1">
    <property type="nucleotide sequence ID" value="NZ_FPAS01000004.1"/>
</dbReference>
<dbReference type="InterPro" id="IPR012675">
    <property type="entry name" value="Beta-grasp_dom_sf"/>
</dbReference>
<dbReference type="CDD" id="cd00565">
    <property type="entry name" value="Ubl_ThiS"/>
    <property type="match status" value="1"/>
</dbReference>
<dbReference type="InterPro" id="IPR016155">
    <property type="entry name" value="Mopterin_synth/thiamin_S_b"/>
</dbReference>
<gene>
    <name evidence="1" type="ORF">SAMN05216474_2441</name>
</gene>
<dbReference type="Gene3D" id="3.10.20.30">
    <property type="match status" value="1"/>
</dbReference>
<name>A0A1I7B0K5_9FLAO</name>
<dbReference type="InterPro" id="IPR003749">
    <property type="entry name" value="ThiS/MoaD-like"/>
</dbReference>
<dbReference type="Pfam" id="PF02597">
    <property type="entry name" value="ThiS"/>
    <property type="match status" value="1"/>
</dbReference>
<evidence type="ECO:0000313" key="1">
    <source>
        <dbReference type="EMBL" id="SFT80725.1"/>
    </source>
</evidence>
<reference evidence="1 2" key="1">
    <citation type="submission" date="2016-10" db="EMBL/GenBank/DDBJ databases">
        <authorList>
            <person name="de Groot N.N."/>
        </authorList>
    </citation>
    <scope>NUCLEOTIDE SEQUENCE [LARGE SCALE GENOMIC DNA]</scope>
    <source>
        <strain evidence="1 2">CGMCC 1.7005</strain>
    </source>
</reference>
<dbReference type="InterPro" id="IPR010035">
    <property type="entry name" value="Thi_S"/>
</dbReference>
<dbReference type="Proteomes" id="UP000236454">
    <property type="component" value="Unassembled WGS sequence"/>
</dbReference>
<dbReference type="STRING" id="477690.SAMN05216474_2441"/>
<evidence type="ECO:0000313" key="2">
    <source>
        <dbReference type="Proteomes" id="UP000236454"/>
    </source>
</evidence>
<protein>
    <submittedName>
        <fullName evidence="1">Sulfur carrier protein ThiS</fullName>
    </submittedName>
</protein>
<dbReference type="EMBL" id="FPAS01000004">
    <property type="protein sequence ID" value="SFT80725.1"/>
    <property type="molecule type" value="Genomic_DNA"/>
</dbReference>
<dbReference type="OrthoDB" id="1525151at2"/>
<keyword evidence="2" id="KW-1185">Reference proteome</keyword>
<dbReference type="AlphaFoldDB" id="A0A1I7B0K5"/>
<accession>A0A1I7B0K5</accession>
<proteinExistence type="predicted"/>